<name>A0A5N0TJC0_9MICO</name>
<dbReference type="RefSeq" id="WP_150892845.1">
    <property type="nucleotide sequence ID" value="NZ_VYUY01000007.1"/>
</dbReference>
<evidence type="ECO:0000313" key="3">
    <source>
        <dbReference type="EMBL" id="KAA9134548.1"/>
    </source>
</evidence>
<proteinExistence type="predicted"/>
<sequence>MEPLLEFLAAWWWAAPTTVGLGAVSYVGLTTGRRRARRLALDAARHEEQLAARAFVSAKADTRSAQAQLLSAQAQRGVPAPGIPTVPDARRQLQQAKQAQRAAGLALKAARSRVRAERVRMNGGASADLPLAQLVREHDALNARWLEYETDVETALAFPQMSDPHHPTTAAFLQAQRDAQWLRPAAATARMSPGDFVAYRRAVRTMEAAFTAAEDAALRATSARAATPPRAPARETFRSASAAPSRPAADTPRVESFSDAGGPTPSARAAGAPSPAADADGRGESGPRPDPLPQPVWPVPGRRPRPPAPR</sequence>
<accession>A0A5N0TJC0</accession>
<keyword evidence="2" id="KW-0812">Transmembrane</keyword>
<reference evidence="4" key="1">
    <citation type="submission" date="2019-09" db="EMBL/GenBank/DDBJ databases">
        <title>Mumia zhuanghuii sp. nov. isolated from the intestinal contents of plateau pika (Ochotona curzoniae) in the Qinghai-Tibet plateau of China.</title>
        <authorList>
            <person name="Tian Z."/>
        </authorList>
    </citation>
    <scope>NUCLEOTIDE SEQUENCE [LARGE SCALE GENOMIC DNA]</scope>
    <source>
        <strain evidence="4">L-033</strain>
    </source>
</reference>
<protein>
    <submittedName>
        <fullName evidence="3">Uncharacterized protein</fullName>
    </submittedName>
</protein>
<evidence type="ECO:0000313" key="4">
    <source>
        <dbReference type="Proteomes" id="UP000326838"/>
    </source>
</evidence>
<feature type="compositionally biased region" description="Low complexity" evidence="1">
    <location>
        <begin position="238"/>
        <end position="249"/>
    </location>
</feature>
<keyword evidence="2" id="KW-0472">Membrane</keyword>
<feature type="transmembrane region" description="Helical" evidence="2">
    <location>
        <begin position="12"/>
        <end position="29"/>
    </location>
</feature>
<feature type="region of interest" description="Disordered" evidence="1">
    <location>
        <begin position="221"/>
        <end position="310"/>
    </location>
</feature>
<evidence type="ECO:0000256" key="1">
    <source>
        <dbReference type="SAM" id="MobiDB-lite"/>
    </source>
</evidence>
<keyword evidence="2" id="KW-1133">Transmembrane helix</keyword>
<evidence type="ECO:0000256" key="2">
    <source>
        <dbReference type="SAM" id="Phobius"/>
    </source>
</evidence>
<comment type="caution">
    <text evidence="3">The sequence shown here is derived from an EMBL/GenBank/DDBJ whole genome shotgun (WGS) entry which is preliminary data.</text>
</comment>
<organism evidence="3 4">
    <name type="scientific">Microbacterium caowuchunii</name>
    <dbReference type="NCBI Taxonomy" id="2614638"/>
    <lineage>
        <taxon>Bacteria</taxon>
        <taxon>Bacillati</taxon>
        <taxon>Actinomycetota</taxon>
        <taxon>Actinomycetes</taxon>
        <taxon>Micrococcales</taxon>
        <taxon>Microbacteriaceae</taxon>
        <taxon>Microbacterium</taxon>
    </lineage>
</organism>
<gene>
    <name evidence="3" type="ORF">F6B40_07260</name>
</gene>
<dbReference type="AlphaFoldDB" id="A0A5N0TJC0"/>
<feature type="compositionally biased region" description="Low complexity" evidence="1">
    <location>
        <begin position="260"/>
        <end position="278"/>
    </location>
</feature>
<keyword evidence="4" id="KW-1185">Reference proteome</keyword>
<dbReference type="EMBL" id="VYUY01000007">
    <property type="protein sequence ID" value="KAA9134548.1"/>
    <property type="molecule type" value="Genomic_DNA"/>
</dbReference>
<feature type="compositionally biased region" description="Pro residues" evidence="1">
    <location>
        <begin position="288"/>
        <end position="298"/>
    </location>
</feature>
<dbReference type="Proteomes" id="UP000326838">
    <property type="component" value="Unassembled WGS sequence"/>
</dbReference>